<dbReference type="KEGG" id="mgra:A4G16_02635"/>
<evidence type="ECO:0000313" key="6">
    <source>
        <dbReference type="Proteomes" id="UP000501366"/>
    </source>
</evidence>
<evidence type="ECO:0000313" key="3">
    <source>
        <dbReference type="EMBL" id="EXI62215.1"/>
    </source>
</evidence>
<dbReference type="EMBL" id="JANJ01000004">
    <property type="protein sequence ID" value="EXI62215.1"/>
    <property type="molecule type" value="Genomic_DNA"/>
</dbReference>
<dbReference type="OrthoDB" id="5689128at2"/>
<keyword evidence="5" id="KW-1185">Reference proteome</keyword>
<feature type="transmembrane region" description="Helical" evidence="2">
    <location>
        <begin position="6"/>
        <end position="29"/>
    </location>
</feature>
<keyword evidence="2" id="KW-0472">Membrane</keyword>
<evidence type="ECO:0000313" key="4">
    <source>
        <dbReference type="EMBL" id="QIM66346.1"/>
    </source>
</evidence>
<accession>A0A011NCR7</accession>
<evidence type="ECO:0000256" key="2">
    <source>
        <dbReference type="SAM" id="Phobius"/>
    </source>
</evidence>
<dbReference type="EMBL" id="CP015030">
    <property type="protein sequence ID" value="QIM66346.1"/>
    <property type="molecule type" value="Genomic_DNA"/>
</dbReference>
<dbReference type="PATRIC" id="fig|1450449.3.peg.1109"/>
<feature type="coiled-coil region" evidence="1">
    <location>
        <begin position="33"/>
        <end position="63"/>
    </location>
</feature>
<name>A0A011NCR7_9PAST</name>
<keyword evidence="2" id="KW-0812">Transmembrane</keyword>
<protein>
    <submittedName>
        <fullName evidence="3">Membrane protein</fullName>
    </submittedName>
</protein>
<reference evidence="3 5" key="1">
    <citation type="journal article" date="2014" name="Genome Announc.">
        <title>Genome Sequence of a Presumptive Mannheimia haemolytica Strain with an A1/A6-Cross-Reactive Serotype from a White-Tailed Deer (Odocoileus virginianus).</title>
        <authorList>
            <person name="Lawrence P.K."/>
            <person name="Bey R.F."/>
            <person name="Wiener B."/>
            <person name="Kittichotirat W."/>
            <person name="Bumgarner R.E."/>
        </authorList>
    </citation>
    <scope>NUCLEOTIDE SEQUENCE [LARGE SCALE GENOMIC DNA]</scope>
    <source>
        <strain evidence="3 5">PKL10</strain>
    </source>
</reference>
<keyword evidence="2" id="KW-1133">Transmembrane helix</keyword>
<sequence>MTINVDFWHLVGLLLSFLGCCFGFAKLLMSQFQSQLNERYQQQQKTLDKVEDLEHQVHNLNATLPLNYVLREDYIRGQAIIEAKLDAVHKTLTDLYKMESTK</sequence>
<dbReference type="RefSeq" id="WP_042802596.1">
    <property type="nucleotide sequence ID" value="NZ_AVSP01000014.1"/>
</dbReference>
<gene>
    <name evidence="4" type="ORF">A4G16_02635</name>
    <name evidence="3" type="ORF">AK33_05680</name>
</gene>
<organism evidence="3 5">
    <name type="scientific">Mannheimia granulomatis</name>
    <dbReference type="NCBI Taxonomy" id="85402"/>
    <lineage>
        <taxon>Bacteria</taxon>
        <taxon>Pseudomonadati</taxon>
        <taxon>Pseudomonadota</taxon>
        <taxon>Gammaproteobacteria</taxon>
        <taxon>Pasteurellales</taxon>
        <taxon>Pasteurellaceae</taxon>
        <taxon>Mannheimia</taxon>
    </lineage>
</organism>
<dbReference type="Proteomes" id="UP000501366">
    <property type="component" value="Chromosome"/>
</dbReference>
<dbReference type="AlphaFoldDB" id="A0A011NCR7"/>
<evidence type="ECO:0000313" key="5">
    <source>
        <dbReference type="Proteomes" id="UP000054123"/>
    </source>
</evidence>
<keyword evidence="1" id="KW-0175">Coiled coil</keyword>
<reference evidence="4 6" key="2">
    <citation type="submission" date="2016-03" db="EMBL/GenBank/DDBJ databases">
        <authorList>
            <person name="Bojesen A.M."/>
            <person name="Planet P."/>
            <person name="Hansen M.J."/>
        </authorList>
    </citation>
    <scope>NUCLEOTIDE SEQUENCE [LARGE SCALE GENOMIC DNA]</scope>
    <source>
        <strain evidence="4 6">B 234/94</strain>
    </source>
</reference>
<proteinExistence type="predicted"/>
<evidence type="ECO:0000256" key="1">
    <source>
        <dbReference type="SAM" id="Coils"/>
    </source>
</evidence>
<dbReference type="Proteomes" id="UP000054123">
    <property type="component" value="Unassembled WGS sequence"/>
</dbReference>